<name>A0ABX3A407_9GAMM</name>
<gene>
    <name evidence="1" type="ORF">BGC07_12625</name>
</gene>
<dbReference type="InterPro" id="IPR027396">
    <property type="entry name" value="DsrEFH-like"/>
</dbReference>
<protein>
    <submittedName>
        <fullName evidence="1">Sulfur relay protein DsrH</fullName>
    </submittedName>
</protein>
<dbReference type="Pfam" id="PF04077">
    <property type="entry name" value="DsrH"/>
    <property type="match status" value="1"/>
</dbReference>
<accession>A0ABX3A407</accession>
<evidence type="ECO:0000313" key="2">
    <source>
        <dbReference type="Proteomes" id="UP000094329"/>
    </source>
</evidence>
<dbReference type="Gene3D" id="3.40.1260.10">
    <property type="entry name" value="DsrEFH-like"/>
    <property type="match status" value="1"/>
</dbReference>
<proteinExistence type="predicted"/>
<organism evidence="1 2">
    <name type="scientific">Piscirickettsia litoralis</name>
    <dbReference type="NCBI Taxonomy" id="1891921"/>
    <lineage>
        <taxon>Bacteria</taxon>
        <taxon>Pseudomonadati</taxon>
        <taxon>Pseudomonadota</taxon>
        <taxon>Gammaproteobacteria</taxon>
        <taxon>Thiotrichales</taxon>
        <taxon>Piscirickettsiaceae</taxon>
        <taxon>Piscirickettsia</taxon>
    </lineage>
</organism>
<dbReference type="Proteomes" id="UP000094329">
    <property type="component" value="Unassembled WGS sequence"/>
</dbReference>
<dbReference type="PANTHER" id="PTHR37526:SF1">
    <property type="entry name" value="PROTEIN TUSB"/>
    <property type="match status" value="1"/>
</dbReference>
<dbReference type="EMBL" id="MDTU01000001">
    <property type="protein sequence ID" value="ODN43601.1"/>
    <property type="molecule type" value="Genomic_DNA"/>
</dbReference>
<keyword evidence="2" id="KW-1185">Reference proteome</keyword>
<dbReference type="NCBIfam" id="TIGR03011">
    <property type="entry name" value="sulf_tusB_dsrH"/>
    <property type="match status" value="1"/>
</dbReference>
<dbReference type="SUPFAM" id="SSF75169">
    <property type="entry name" value="DsrEFH-like"/>
    <property type="match status" value="1"/>
</dbReference>
<evidence type="ECO:0000313" key="1">
    <source>
        <dbReference type="EMBL" id="ODN43601.1"/>
    </source>
</evidence>
<comment type="caution">
    <text evidence="1">The sequence shown here is derived from an EMBL/GenBank/DDBJ whole genome shotgun (WGS) entry which is preliminary data.</text>
</comment>
<dbReference type="RefSeq" id="WP_069313399.1">
    <property type="nucleotide sequence ID" value="NZ_MDTU01000001.1"/>
</dbReference>
<dbReference type="InterPro" id="IPR007215">
    <property type="entry name" value="Sulphur_relay_TusB/DsrH"/>
</dbReference>
<reference evidence="1 2" key="1">
    <citation type="submission" date="2016-08" db="EMBL/GenBank/DDBJ databases">
        <title>Draft genome sequence of Candidatus Piscirickettsia litoralis, from seawater.</title>
        <authorList>
            <person name="Wan X."/>
            <person name="Lee A.J."/>
            <person name="Hou S."/>
            <person name="Donachie S.P."/>
        </authorList>
    </citation>
    <scope>NUCLEOTIDE SEQUENCE [LARGE SCALE GENOMIC DNA]</scope>
    <source>
        <strain evidence="1 2">Y2</strain>
    </source>
</reference>
<dbReference type="PANTHER" id="PTHR37526">
    <property type="entry name" value="PROTEIN TUSB"/>
    <property type="match status" value="1"/>
</dbReference>
<sequence>MATLHLIQSSPYQTTALSRCLEQLHEKDAILLLENGVYATSISYQLTKKASTPCFALEADLKARGIDQLDSSITVIDYKKFVELIAQFDNSLTWN</sequence>